<dbReference type="RefSeq" id="WP_310773254.1">
    <property type="nucleotide sequence ID" value="NZ_JBHRWR010000035.1"/>
</dbReference>
<organism evidence="1 2">
    <name type="scientific">Streptomyces yaanensis</name>
    <dbReference type="NCBI Taxonomy" id="1142239"/>
    <lineage>
        <taxon>Bacteria</taxon>
        <taxon>Bacillati</taxon>
        <taxon>Actinomycetota</taxon>
        <taxon>Actinomycetes</taxon>
        <taxon>Kitasatosporales</taxon>
        <taxon>Streptomycetaceae</taxon>
        <taxon>Streptomyces</taxon>
    </lineage>
</organism>
<dbReference type="SUPFAM" id="SSF53850">
    <property type="entry name" value="Periplasmic binding protein-like II"/>
    <property type="match status" value="1"/>
</dbReference>
<evidence type="ECO:0000313" key="1">
    <source>
        <dbReference type="EMBL" id="MFC3577510.1"/>
    </source>
</evidence>
<gene>
    <name evidence="1" type="ORF">ACFOZ0_30440</name>
</gene>
<accession>A0ABV7SQD1</accession>
<reference evidence="2" key="1">
    <citation type="journal article" date="2019" name="Int. J. Syst. Evol. Microbiol.">
        <title>The Global Catalogue of Microorganisms (GCM) 10K type strain sequencing project: providing services to taxonomists for standard genome sequencing and annotation.</title>
        <authorList>
            <consortium name="The Broad Institute Genomics Platform"/>
            <consortium name="The Broad Institute Genome Sequencing Center for Infectious Disease"/>
            <person name="Wu L."/>
            <person name="Ma J."/>
        </authorList>
    </citation>
    <scope>NUCLEOTIDE SEQUENCE [LARGE SCALE GENOMIC DNA]</scope>
    <source>
        <strain evidence="2">CGMCC 4.7035</strain>
    </source>
</reference>
<dbReference type="Proteomes" id="UP001595701">
    <property type="component" value="Unassembled WGS sequence"/>
</dbReference>
<comment type="caution">
    <text evidence="1">The sequence shown here is derived from an EMBL/GenBank/DDBJ whole genome shotgun (WGS) entry which is preliminary data.</text>
</comment>
<keyword evidence="2" id="KW-1185">Reference proteome</keyword>
<proteinExistence type="predicted"/>
<evidence type="ECO:0000313" key="2">
    <source>
        <dbReference type="Proteomes" id="UP001595701"/>
    </source>
</evidence>
<protein>
    <submittedName>
        <fullName evidence="1">Uncharacterized protein</fullName>
    </submittedName>
</protein>
<dbReference type="EMBL" id="JBHRWR010000035">
    <property type="protein sequence ID" value="MFC3577510.1"/>
    <property type="molecule type" value="Genomic_DNA"/>
</dbReference>
<name>A0ABV7SQD1_9ACTN</name>
<dbReference type="Gene3D" id="3.40.190.10">
    <property type="entry name" value="Periplasmic binding protein-like II"/>
    <property type="match status" value="2"/>
</dbReference>
<sequence>MTGGSSLLADQADVRAVQGSIEQAIRQLTPREVRFTCASGRGGLDETAALFNKKADIAVVAPVAALRLLHQFGDLQGLFALGVVPRRGCLVAAADAALPLDTVADLADRADRMTIATPADDGVSLVGFAVHRALRLAGLGVGGLRFVYDAEPADCLGRYATGEADVVIHDMMSMPEWERAVAARPVRYLRWGDRVLHGFALQGWLPRVVRAEQIPLLGTDVTALDCSDFAVLCRGDLDDALARLIAEILIRGRRPAETAEVARTPLPLHPAAARAYAELVADVPLGSR</sequence>